<evidence type="ECO:0000313" key="2">
    <source>
        <dbReference type="Proteomes" id="UP000046395"/>
    </source>
</evidence>
<keyword evidence="1" id="KW-0472">Membrane</keyword>
<name>A0A5S6QWM1_TRIMR</name>
<proteinExistence type="predicted"/>
<accession>A0A5S6QWM1</accession>
<dbReference type="WBParaSite" id="TMUE_3000011821.1">
    <property type="protein sequence ID" value="TMUE_3000011821.1"/>
    <property type="gene ID" value="WBGene00287592"/>
</dbReference>
<dbReference type="Proteomes" id="UP000046395">
    <property type="component" value="Unassembled WGS sequence"/>
</dbReference>
<dbReference type="Pfam" id="PF15879">
    <property type="entry name" value="MWFE"/>
    <property type="match status" value="1"/>
</dbReference>
<keyword evidence="1" id="KW-0812">Transmembrane</keyword>
<dbReference type="AlphaFoldDB" id="A0A5S6QWM1"/>
<sequence length="71" mass="8282">MWYRAIPSAAITMIAAYFVPFYSPYITNMLDNGRPHRRLRPHVWGTNLLMRDEHLTGNMYTLKGIEDIPVS</sequence>
<keyword evidence="2" id="KW-1185">Reference proteome</keyword>
<evidence type="ECO:0000313" key="3">
    <source>
        <dbReference type="WBParaSite" id="TMUE_3000011821.1"/>
    </source>
</evidence>
<evidence type="ECO:0000256" key="1">
    <source>
        <dbReference type="SAM" id="Phobius"/>
    </source>
</evidence>
<keyword evidence="1" id="KW-1133">Transmembrane helix</keyword>
<organism evidence="2 3">
    <name type="scientific">Trichuris muris</name>
    <name type="common">Mouse whipworm</name>
    <dbReference type="NCBI Taxonomy" id="70415"/>
    <lineage>
        <taxon>Eukaryota</taxon>
        <taxon>Metazoa</taxon>
        <taxon>Ecdysozoa</taxon>
        <taxon>Nematoda</taxon>
        <taxon>Enoplea</taxon>
        <taxon>Dorylaimia</taxon>
        <taxon>Trichinellida</taxon>
        <taxon>Trichuridae</taxon>
        <taxon>Trichuris</taxon>
    </lineage>
</organism>
<feature type="transmembrane region" description="Helical" evidence="1">
    <location>
        <begin position="6"/>
        <end position="30"/>
    </location>
</feature>
<protein>
    <submittedName>
        <fullName evidence="3">NADH dehydrogenase [ubiquinone] 1 alpha subcomplex subunit 1</fullName>
    </submittedName>
</protein>
<reference evidence="3" key="1">
    <citation type="submission" date="2019-12" db="UniProtKB">
        <authorList>
            <consortium name="WormBaseParasite"/>
        </authorList>
    </citation>
    <scope>IDENTIFICATION</scope>
</reference>
<dbReference type="InterPro" id="IPR017384">
    <property type="entry name" value="NADH_Ub_cplx-1_asu_su-1"/>
</dbReference>